<dbReference type="EMBL" id="CP090896">
    <property type="protein sequence ID" value="ULT82076.1"/>
    <property type="molecule type" value="Genomic_DNA"/>
</dbReference>
<feature type="signal peptide" evidence="3">
    <location>
        <begin position="1"/>
        <end position="19"/>
    </location>
</feature>
<evidence type="ECO:0000313" key="5">
    <source>
        <dbReference type="Proteomes" id="UP000827892"/>
    </source>
</evidence>
<evidence type="ECO:0000256" key="1">
    <source>
        <dbReference type="SAM" id="MobiDB-lite"/>
    </source>
</evidence>
<accession>A0AAE9CVP7</accession>
<sequence length="201" mass="23892">MRLIFLLLLFLTVVQTTSTSQIETMSCSHEMSLISPNSTVDRGYRSFRGVMRFSFDFLIYTTDFYIGILVLFHVMWRSRSHQVRCLMISMPRVFNVMTNLRHRIIRGLLQTFCYFMADTYSEHVTELTDDGNGFIQRNRCFYLIEFVLYIMLASVIGITLVDLWSDILLRYRHALKRRTRPMQQSWNRNSNRRSAGNKARR</sequence>
<gene>
    <name evidence="4" type="ORF">L3Y34_011798</name>
</gene>
<name>A0AAE9CVP7_CAEBR</name>
<evidence type="ECO:0000256" key="2">
    <source>
        <dbReference type="SAM" id="Phobius"/>
    </source>
</evidence>
<feature type="compositionally biased region" description="Polar residues" evidence="1">
    <location>
        <begin position="182"/>
        <end position="194"/>
    </location>
</feature>
<keyword evidence="2" id="KW-0472">Membrane</keyword>
<reference evidence="4 5" key="1">
    <citation type="submission" date="2022-05" db="EMBL/GenBank/DDBJ databases">
        <title>Chromosome-level reference genomes for two strains of Caenorhabditis briggsae: an improved platform for comparative genomics.</title>
        <authorList>
            <person name="Stevens L."/>
            <person name="Andersen E.C."/>
        </authorList>
    </citation>
    <scope>NUCLEOTIDE SEQUENCE [LARGE SCALE GENOMIC DNA]</scope>
    <source>
        <strain evidence="4">QX1410_ONT</strain>
        <tissue evidence="4">Whole-organism</tissue>
    </source>
</reference>
<feature type="chain" id="PRO_5042127473" evidence="3">
    <location>
        <begin position="20"/>
        <end position="201"/>
    </location>
</feature>
<organism evidence="4 5">
    <name type="scientific">Caenorhabditis briggsae</name>
    <dbReference type="NCBI Taxonomy" id="6238"/>
    <lineage>
        <taxon>Eukaryota</taxon>
        <taxon>Metazoa</taxon>
        <taxon>Ecdysozoa</taxon>
        <taxon>Nematoda</taxon>
        <taxon>Chromadorea</taxon>
        <taxon>Rhabditida</taxon>
        <taxon>Rhabditina</taxon>
        <taxon>Rhabditomorpha</taxon>
        <taxon>Rhabditoidea</taxon>
        <taxon>Rhabditidae</taxon>
        <taxon>Peloderinae</taxon>
        <taxon>Caenorhabditis</taxon>
    </lineage>
</organism>
<dbReference type="AlphaFoldDB" id="A0AAE9CVP7"/>
<feature type="transmembrane region" description="Helical" evidence="2">
    <location>
        <begin position="140"/>
        <end position="161"/>
    </location>
</feature>
<dbReference type="Proteomes" id="UP000827892">
    <property type="component" value="Chromosome X"/>
</dbReference>
<protein>
    <submittedName>
        <fullName evidence="4">Uncharacterized protein</fullName>
    </submittedName>
</protein>
<evidence type="ECO:0000256" key="3">
    <source>
        <dbReference type="SAM" id="SignalP"/>
    </source>
</evidence>
<proteinExistence type="predicted"/>
<keyword evidence="2" id="KW-1133">Transmembrane helix</keyword>
<keyword evidence="3" id="KW-0732">Signal</keyword>
<feature type="transmembrane region" description="Helical" evidence="2">
    <location>
        <begin position="57"/>
        <end position="76"/>
    </location>
</feature>
<keyword evidence="2" id="KW-0812">Transmembrane</keyword>
<feature type="region of interest" description="Disordered" evidence="1">
    <location>
        <begin position="182"/>
        <end position="201"/>
    </location>
</feature>
<evidence type="ECO:0000313" key="4">
    <source>
        <dbReference type="EMBL" id="ULT82076.1"/>
    </source>
</evidence>